<dbReference type="Gene3D" id="3.10.200.10">
    <property type="entry name" value="Alpha carbonic anhydrase"/>
    <property type="match status" value="1"/>
</dbReference>
<reference evidence="3" key="2">
    <citation type="submission" date="2019-07" db="EMBL/GenBank/DDBJ databases">
        <authorList>
            <person name="Yang Y."/>
            <person name="Bocs S."/>
            <person name="Baudouin L."/>
        </authorList>
    </citation>
    <scope>NUCLEOTIDE SEQUENCE</scope>
    <source>
        <tissue evidence="3">Spear leaf of Hainan Tall coconut</tissue>
    </source>
</reference>
<dbReference type="OrthoDB" id="429145at2759"/>
<proteinExistence type="predicted"/>
<dbReference type="PANTHER" id="PTHR18952">
    <property type="entry name" value="CARBONIC ANHYDRASE"/>
    <property type="match status" value="1"/>
</dbReference>
<keyword evidence="4" id="KW-1185">Reference proteome</keyword>
<keyword evidence="1" id="KW-0732">Signal</keyword>
<dbReference type="SUPFAM" id="SSF51069">
    <property type="entry name" value="Carbonic anhydrase"/>
    <property type="match status" value="1"/>
</dbReference>
<dbReference type="InterPro" id="IPR036398">
    <property type="entry name" value="CA_dom_sf"/>
</dbReference>
<comment type="caution">
    <text evidence="3">The sequence shown here is derived from an EMBL/GenBank/DDBJ whole genome shotgun (WGS) entry which is preliminary data.</text>
</comment>
<feature type="signal peptide" evidence="1">
    <location>
        <begin position="1"/>
        <end position="27"/>
    </location>
</feature>
<feature type="domain" description="Alpha-carbonic anhydrase" evidence="2">
    <location>
        <begin position="44"/>
        <end position="105"/>
    </location>
</feature>
<dbReference type="InterPro" id="IPR001148">
    <property type="entry name" value="CA_dom"/>
</dbReference>
<dbReference type="Proteomes" id="UP000797356">
    <property type="component" value="Chromosome 7"/>
</dbReference>
<dbReference type="EMBL" id="CM017878">
    <property type="protein sequence ID" value="KAG1354930.1"/>
    <property type="molecule type" value="Genomic_DNA"/>
</dbReference>
<feature type="chain" id="PRO_5035423720" description="Alpha-carbonic anhydrase domain-containing protein" evidence="1">
    <location>
        <begin position="28"/>
        <end position="185"/>
    </location>
</feature>
<evidence type="ECO:0000259" key="2">
    <source>
        <dbReference type="Pfam" id="PF00194"/>
    </source>
</evidence>
<dbReference type="InterPro" id="IPR023561">
    <property type="entry name" value="Carbonic_anhydrase_a-class"/>
</dbReference>
<gene>
    <name evidence="3" type="ORF">COCNU_07G010420</name>
</gene>
<evidence type="ECO:0000256" key="1">
    <source>
        <dbReference type="SAM" id="SignalP"/>
    </source>
</evidence>
<dbReference type="GO" id="GO:0006730">
    <property type="term" value="P:one-carbon metabolic process"/>
    <property type="evidence" value="ECO:0007669"/>
    <property type="project" value="TreeGrafter"/>
</dbReference>
<dbReference type="AlphaFoldDB" id="A0A8K0IFI2"/>
<dbReference type="Pfam" id="PF00194">
    <property type="entry name" value="Carb_anhydrase"/>
    <property type="match status" value="1"/>
</dbReference>
<dbReference type="GO" id="GO:0004089">
    <property type="term" value="F:carbonate dehydratase activity"/>
    <property type="evidence" value="ECO:0007669"/>
    <property type="project" value="InterPro"/>
</dbReference>
<organism evidence="3 4">
    <name type="scientific">Cocos nucifera</name>
    <name type="common">Coconut palm</name>
    <dbReference type="NCBI Taxonomy" id="13894"/>
    <lineage>
        <taxon>Eukaryota</taxon>
        <taxon>Viridiplantae</taxon>
        <taxon>Streptophyta</taxon>
        <taxon>Embryophyta</taxon>
        <taxon>Tracheophyta</taxon>
        <taxon>Spermatophyta</taxon>
        <taxon>Magnoliopsida</taxon>
        <taxon>Liliopsida</taxon>
        <taxon>Arecaceae</taxon>
        <taxon>Arecoideae</taxon>
        <taxon>Cocoseae</taxon>
        <taxon>Attaleinae</taxon>
        <taxon>Cocos</taxon>
    </lineage>
</organism>
<protein>
    <recommendedName>
        <fullName evidence="2">Alpha-carbonic anhydrase domain-containing protein</fullName>
    </recommendedName>
</protein>
<accession>A0A8K0IFI2</accession>
<sequence length="185" mass="20198">MKKAQAPSFISSFLLVLLLSWNPIAISQEVEDEKEFSYEEGSPNGPDHWGEIHEEWAACNNGDMQSPIDLTHERVKILPGLGRLKRSYKASNATLKNRGHDIMLTEYIKEVADTEEEETNVGMVDPRHIKIGILNNLLWVIESRVSKMDLGMGLHGGLAGGIGVDAGTGGFSAFGSESGSGSTWK</sequence>
<dbReference type="GO" id="GO:0008270">
    <property type="term" value="F:zinc ion binding"/>
    <property type="evidence" value="ECO:0007669"/>
    <property type="project" value="InterPro"/>
</dbReference>
<dbReference type="PANTHER" id="PTHR18952:SF208">
    <property type="entry name" value="CARBONIC ANHYDRASE XA-RELATED"/>
    <property type="match status" value="1"/>
</dbReference>
<evidence type="ECO:0000313" key="4">
    <source>
        <dbReference type="Proteomes" id="UP000797356"/>
    </source>
</evidence>
<name>A0A8K0IFI2_COCNU</name>
<evidence type="ECO:0000313" key="3">
    <source>
        <dbReference type="EMBL" id="KAG1354930.1"/>
    </source>
</evidence>
<reference evidence="3" key="1">
    <citation type="journal article" date="2017" name="Gigascience">
        <title>The genome draft of coconut (Cocos nucifera).</title>
        <authorList>
            <person name="Xiao Y."/>
            <person name="Xu P."/>
            <person name="Fan H."/>
            <person name="Baudouin L."/>
            <person name="Xia W."/>
            <person name="Bocs S."/>
            <person name="Xu J."/>
            <person name="Li Q."/>
            <person name="Guo A."/>
            <person name="Zhou L."/>
            <person name="Li J."/>
            <person name="Wu Y."/>
            <person name="Ma Z."/>
            <person name="Armero A."/>
            <person name="Issali A.E."/>
            <person name="Liu N."/>
            <person name="Peng M."/>
            <person name="Yang Y."/>
        </authorList>
    </citation>
    <scope>NUCLEOTIDE SEQUENCE</scope>
    <source>
        <tissue evidence="3">Spear leaf of Hainan Tall coconut</tissue>
    </source>
</reference>